<organism evidence="9 10">
    <name type="scientific">Phyllobacterium trifolii</name>
    <dbReference type="NCBI Taxonomy" id="300193"/>
    <lineage>
        <taxon>Bacteria</taxon>
        <taxon>Pseudomonadati</taxon>
        <taxon>Pseudomonadota</taxon>
        <taxon>Alphaproteobacteria</taxon>
        <taxon>Hyphomicrobiales</taxon>
        <taxon>Phyllobacteriaceae</taxon>
        <taxon>Phyllobacterium</taxon>
    </lineage>
</organism>
<feature type="domain" description="2Fe-2S ferredoxin-type" evidence="7">
    <location>
        <begin position="240"/>
        <end position="325"/>
    </location>
</feature>
<evidence type="ECO:0000256" key="6">
    <source>
        <dbReference type="ARBA" id="ARBA00023014"/>
    </source>
</evidence>
<dbReference type="SUPFAM" id="SSF52343">
    <property type="entry name" value="Ferredoxin reductase-like, C-terminal NADP-linked domain"/>
    <property type="match status" value="1"/>
</dbReference>
<dbReference type="GO" id="GO:0046872">
    <property type="term" value="F:metal ion binding"/>
    <property type="evidence" value="ECO:0007669"/>
    <property type="project" value="UniProtKB-KW"/>
</dbReference>
<dbReference type="PROSITE" id="PS51384">
    <property type="entry name" value="FAD_FR"/>
    <property type="match status" value="1"/>
</dbReference>
<dbReference type="InterPro" id="IPR036010">
    <property type="entry name" value="2Fe-2S_ferredoxin-like_sf"/>
</dbReference>
<proteinExistence type="predicted"/>
<dbReference type="Pfam" id="PF00175">
    <property type="entry name" value="NAD_binding_1"/>
    <property type="match status" value="1"/>
</dbReference>
<dbReference type="PROSITE" id="PS51085">
    <property type="entry name" value="2FE2S_FER_2"/>
    <property type="match status" value="1"/>
</dbReference>
<dbReference type="EC" id="1.14.13.82" evidence="9"/>
<keyword evidence="3" id="KW-0479">Metal-binding</keyword>
<feature type="domain" description="FAD-binding FR-type" evidence="8">
    <location>
        <begin position="12"/>
        <end position="114"/>
    </location>
</feature>
<dbReference type="InterPro" id="IPR001041">
    <property type="entry name" value="2Fe-2S_ferredoxin-type"/>
</dbReference>
<dbReference type="Gene3D" id="3.10.20.30">
    <property type="match status" value="1"/>
</dbReference>
<keyword evidence="2" id="KW-0001">2Fe-2S</keyword>
<dbReference type="InterPro" id="IPR017927">
    <property type="entry name" value="FAD-bd_FR_type"/>
</dbReference>
<evidence type="ECO:0000256" key="4">
    <source>
        <dbReference type="ARBA" id="ARBA00023002"/>
    </source>
</evidence>
<evidence type="ECO:0000313" key="9">
    <source>
        <dbReference type="EMBL" id="MBB3149608.1"/>
    </source>
</evidence>
<keyword evidence="4 9" id="KW-0560">Oxidoreductase</keyword>
<dbReference type="Proteomes" id="UP000554520">
    <property type="component" value="Unassembled WGS sequence"/>
</dbReference>
<dbReference type="InterPro" id="IPR039261">
    <property type="entry name" value="FNR_nucleotide-bd"/>
</dbReference>
<sequence length="325" mass="35670">MQAVANSPIIGAVMLPMRVASVERPVEDVKLFTLQALYGERLPPAEPGAHIDVHLPGGEIRQYSLVDCGDALHQYRIAVKRIKDGRGGSAWLHDTFDVGHEIMMSPPRNNFPLDETGTDYIFIAGGIGITPVLPMIERVEMLGRRWTLHYAVQRHEHALFRKVLSDYGGKVIFYTSRESNPSRLDLHAVLSAAQPDARVYCCGPAPMLQAFRHMTANWPSGRARMEAFEALEESDRSGGFVVELSRSGLSLNIGTGQTILEAILEAGVDVPSSCRDGVCGTCETRVLAGVPDHRDVYLTVEEQDAGDRIMVCCSGCRGDRLVLDL</sequence>
<reference evidence="9 10" key="1">
    <citation type="submission" date="2020-08" db="EMBL/GenBank/DDBJ databases">
        <title>Genomic Encyclopedia of Type Strains, Phase III (KMG-III): the genomes of soil and plant-associated and newly described type strains.</title>
        <authorList>
            <person name="Whitman W."/>
        </authorList>
    </citation>
    <scope>NUCLEOTIDE SEQUENCE [LARGE SCALE GENOMIC DNA]</scope>
    <source>
        <strain evidence="9 10">CECT 7015</strain>
    </source>
</reference>
<dbReference type="InterPro" id="IPR006058">
    <property type="entry name" value="2Fe2S_fd_BS"/>
</dbReference>
<dbReference type="PANTHER" id="PTHR47354:SF1">
    <property type="entry name" value="CARNITINE MONOOXYGENASE REDUCTASE SUBUNIT"/>
    <property type="match status" value="1"/>
</dbReference>
<dbReference type="GO" id="GO:0032259">
    <property type="term" value="P:methylation"/>
    <property type="evidence" value="ECO:0007669"/>
    <property type="project" value="UniProtKB-KW"/>
</dbReference>
<protein>
    <submittedName>
        <fullName evidence="9">Vanillate O-demethylase ferredoxin subunit</fullName>
        <ecNumber evidence="9">1.14.13.82</ecNumber>
    </submittedName>
</protein>
<dbReference type="GO" id="GO:0051537">
    <property type="term" value="F:2 iron, 2 sulfur cluster binding"/>
    <property type="evidence" value="ECO:0007669"/>
    <property type="project" value="UniProtKB-KW"/>
</dbReference>
<evidence type="ECO:0000256" key="3">
    <source>
        <dbReference type="ARBA" id="ARBA00022723"/>
    </source>
</evidence>
<keyword evidence="5" id="KW-0408">Iron</keyword>
<dbReference type="InterPro" id="IPR050415">
    <property type="entry name" value="MRET"/>
</dbReference>
<gene>
    <name evidence="9" type="ORF">FHS21_006062</name>
</gene>
<dbReference type="Pfam" id="PF00111">
    <property type="entry name" value="Fer2"/>
    <property type="match status" value="1"/>
</dbReference>
<keyword evidence="1" id="KW-0285">Flavoprotein</keyword>
<keyword evidence="6" id="KW-0411">Iron-sulfur</keyword>
<accession>A0A839UEQ0</accession>
<dbReference type="PROSITE" id="PS00197">
    <property type="entry name" value="2FE2S_FER_1"/>
    <property type="match status" value="1"/>
</dbReference>
<dbReference type="InterPro" id="IPR017938">
    <property type="entry name" value="Riboflavin_synthase-like_b-brl"/>
</dbReference>
<dbReference type="SUPFAM" id="SSF54292">
    <property type="entry name" value="2Fe-2S ferredoxin-like"/>
    <property type="match status" value="1"/>
</dbReference>
<comment type="caution">
    <text evidence="9">The sequence shown here is derived from an EMBL/GenBank/DDBJ whole genome shotgun (WGS) entry which is preliminary data.</text>
</comment>
<dbReference type="CDD" id="cd00207">
    <property type="entry name" value="fer2"/>
    <property type="match status" value="1"/>
</dbReference>
<dbReference type="GO" id="GO:0018489">
    <property type="term" value="F:vanillate monooxygenase activity"/>
    <property type="evidence" value="ECO:0007669"/>
    <property type="project" value="UniProtKB-EC"/>
</dbReference>
<keyword evidence="10" id="KW-1185">Reference proteome</keyword>
<dbReference type="RefSeq" id="WP_183665483.1">
    <property type="nucleotide sequence ID" value="NZ_JACHXN010000036.1"/>
</dbReference>
<evidence type="ECO:0000256" key="1">
    <source>
        <dbReference type="ARBA" id="ARBA00022630"/>
    </source>
</evidence>
<name>A0A839UEQ0_9HYPH</name>
<keyword evidence="9" id="KW-0808">Transferase</keyword>
<dbReference type="Gene3D" id="2.40.30.10">
    <property type="entry name" value="Translation factors"/>
    <property type="match status" value="1"/>
</dbReference>
<evidence type="ECO:0000313" key="10">
    <source>
        <dbReference type="Proteomes" id="UP000554520"/>
    </source>
</evidence>
<dbReference type="PRINTS" id="PR00409">
    <property type="entry name" value="PHDIOXRDTASE"/>
</dbReference>
<evidence type="ECO:0000256" key="2">
    <source>
        <dbReference type="ARBA" id="ARBA00022714"/>
    </source>
</evidence>
<evidence type="ECO:0000259" key="7">
    <source>
        <dbReference type="PROSITE" id="PS51085"/>
    </source>
</evidence>
<dbReference type="InterPro" id="IPR001433">
    <property type="entry name" value="OxRdtase_FAD/NAD-bd"/>
</dbReference>
<evidence type="ECO:0000259" key="8">
    <source>
        <dbReference type="PROSITE" id="PS51384"/>
    </source>
</evidence>
<dbReference type="AlphaFoldDB" id="A0A839UEQ0"/>
<keyword evidence="9" id="KW-0489">Methyltransferase</keyword>
<dbReference type="InterPro" id="IPR012675">
    <property type="entry name" value="Beta-grasp_dom_sf"/>
</dbReference>
<evidence type="ECO:0000256" key="5">
    <source>
        <dbReference type="ARBA" id="ARBA00023004"/>
    </source>
</evidence>
<dbReference type="PANTHER" id="PTHR47354">
    <property type="entry name" value="NADH OXIDOREDUCTASE HCR"/>
    <property type="match status" value="1"/>
</dbReference>
<dbReference type="EMBL" id="JACHXN010000036">
    <property type="protein sequence ID" value="MBB3149608.1"/>
    <property type="molecule type" value="Genomic_DNA"/>
</dbReference>
<dbReference type="GO" id="GO:0008168">
    <property type="term" value="F:methyltransferase activity"/>
    <property type="evidence" value="ECO:0007669"/>
    <property type="project" value="UniProtKB-KW"/>
</dbReference>
<dbReference type="SUPFAM" id="SSF63380">
    <property type="entry name" value="Riboflavin synthase domain-like"/>
    <property type="match status" value="1"/>
</dbReference>
<dbReference type="Gene3D" id="3.40.50.80">
    <property type="entry name" value="Nucleotide-binding domain of ferredoxin-NADP reductase (FNR) module"/>
    <property type="match status" value="1"/>
</dbReference>
<dbReference type="CDD" id="cd06185">
    <property type="entry name" value="PDR_like"/>
    <property type="match status" value="1"/>
</dbReference>